<accession>A0ACC2NG29</accession>
<gene>
    <name evidence="1" type="ORF">QAD02_000885</name>
</gene>
<keyword evidence="2" id="KW-1185">Reference proteome</keyword>
<evidence type="ECO:0000313" key="2">
    <source>
        <dbReference type="Proteomes" id="UP001239111"/>
    </source>
</evidence>
<proteinExistence type="predicted"/>
<evidence type="ECO:0000313" key="1">
    <source>
        <dbReference type="EMBL" id="KAJ8669626.1"/>
    </source>
</evidence>
<protein>
    <submittedName>
        <fullName evidence="1">Uncharacterized protein</fullName>
    </submittedName>
</protein>
<name>A0ACC2NG29_9HYME</name>
<comment type="caution">
    <text evidence="1">The sequence shown here is derived from an EMBL/GenBank/DDBJ whole genome shotgun (WGS) entry which is preliminary data.</text>
</comment>
<dbReference type="EMBL" id="CM056743">
    <property type="protein sequence ID" value="KAJ8669626.1"/>
    <property type="molecule type" value="Genomic_DNA"/>
</dbReference>
<sequence>MKQWAVAVIKFHIVITYTAFCSQKIWKTSEYDADWYNNENLNSDESFYSGFGSSPLARSALLERQEQLQYKCDQMTRENPLEPIEEPKAFENLLVDDRHRLLYCYVPKVACTNWKRVLMIATGKWKGDLPQEIPADLAHATNTFQRLSNLSMTEIQEKLATYNKLIVVRHPFERLLSAFRNKFETKHEKSSTYFQSRYGTEIIEKYRPNATEKSLLRGDDVTFGEFVDFIVEDNRYGNPNEHWNSISRLCHPCLVNYNLISKYETLSEDAVEILKQIHKHSVQFPLGPRNSEPTAKIMDRYYLQLSLSQLRALAEIYRSDLYLFDYSIEQVLGYTIV</sequence>
<reference evidence="1" key="1">
    <citation type="submission" date="2023-04" db="EMBL/GenBank/DDBJ databases">
        <title>A chromosome-level genome assembly of the parasitoid wasp Eretmocerus hayati.</title>
        <authorList>
            <person name="Zhong Y."/>
            <person name="Liu S."/>
            <person name="Liu Y."/>
        </authorList>
    </citation>
    <scope>NUCLEOTIDE SEQUENCE</scope>
    <source>
        <strain evidence="1">ZJU_SS_LIU_2023</strain>
    </source>
</reference>
<organism evidence="1 2">
    <name type="scientific">Eretmocerus hayati</name>
    <dbReference type="NCBI Taxonomy" id="131215"/>
    <lineage>
        <taxon>Eukaryota</taxon>
        <taxon>Metazoa</taxon>
        <taxon>Ecdysozoa</taxon>
        <taxon>Arthropoda</taxon>
        <taxon>Hexapoda</taxon>
        <taxon>Insecta</taxon>
        <taxon>Pterygota</taxon>
        <taxon>Neoptera</taxon>
        <taxon>Endopterygota</taxon>
        <taxon>Hymenoptera</taxon>
        <taxon>Apocrita</taxon>
        <taxon>Proctotrupomorpha</taxon>
        <taxon>Chalcidoidea</taxon>
        <taxon>Aphelinidae</taxon>
        <taxon>Aphelininae</taxon>
        <taxon>Eretmocerus</taxon>
    </lineage>
</organism>
<dbReference type="Proteomes" id="UP001239111">
    <property type="component" value="Chromosome 3"/>
</dbReference>